<dbReference type="eggNOG" id="COG0456">
    <property type="taxonomic scope" value="Bacteria"/>
</dbReference>
<sequence>MIARLSLNKLEDVVPLFDAYRVFYKAASDVARARTFLEARLANNESVIFVAYEHGVAVGFTQLYPKYSSARTEKNWILNDLYVQESVRKRGVGEELIRKAVAFAKHDGAVSVHLSTQVDNIAAQRLYRKIGFQLQDQDTAFYDFKKTDL</sequence>
<evidence type="ECO:0000313" key="5">
    <source>
        <dbReference type="Proteomes" id="UP000031802"/>
    </source>
</evidence>
<dbReference type="CDD" id="cd04301">
    <property type="entry name" value="NAT_SF"/>
    <property type="match status" value="1"/>
</dbReference>
<comment type="caution">
    <text evidence="4">The sequence shown here is derived from an EMBL/GenBank/DDBJ whole genome shotgun (WGS) entry which is preliminary data.</text>
</comment>
<dbReference type="EMBL" id="JJMU01000032">
    <property type="protein sequence ID" value="KGE14066.1"/>
    <property type="molecule type" value="Genomic_DNA"/>
</dbReference>
<evidence type="ECO:0000256" key="1">
    <source>
        <dbReference type="ARBA" id="ARBA00022679"/>
    </source>
</evidence>
<dbReference type="RefSeq" id="WP_037499100.1">
    <property type="nucleotide sequence ID" value="NZ_JJMU01000032.1"/>
</dbReference>
<name>A0A0B8T0S4_9SPHI</name>
<keyword evidence="5" id="KW-1185">Reference proteome</keyword>
<reference evidence="4 5" key="2">
    <citation type="journal article" date="2015" name="PLoS ONE">
        <title>Whole-Genome Optical Mapping and Finished Genome Sequence of Sphingobacterium deserti sp. nov., a New Species Isolated from the Western Desert of China.</title>
        <authorList>
            <person name="Teng C."/>
            <person name="Zhou Z."/>
            <person name="Molnar I."/>
            <person name="Li X."/>
            <person name="Tang R."/>
            <person name="Chen M."/>
            <person name="Wang L."/>
            <person name="Su S."/>
            <person name="Zhang W."/>
            <person name="Lin M."/>
        </authorList>
    </citation>
    <scope>NUCLEOTIDE SEQUENCE [LARGE SCALE GENOMIC DNA]</scope>
    <source>
        <strain evidence="5">ACCC05744</strain>
    </source>
</reference>
<dbReference type="GO" id="GO:0016747">
    <property type="term" value="F:acyltransferase activity, transferring groups other than amino-acyl groups"/>
    <property type="evidence" value="ECO:0007669"/>
    <property type="project" value="InterPro"/>
</dbReference>
<accession>A0A0B8T0S4</accession>
<dbReference type="InterPro" id="IPR050832">
    <property type="entry name" value="Bact_Acetyltransf"/>
</dbReference>
<organism evidence="4 5">
    <name type="scientific">Sphingobacterium deserti</name>
    <dbReference type="NCBI Taxonomy" id="1229276"/>
    <lineage>
        <taxon>Bacteria</taxon>
        <taxon>Pseudomonadati</taxon>
        <taxon>Bacteroidota</taxon>
        <taxon>Sphingobacteriia</taxon>
        <taxon>Sphingobacteriales</taxon>
        <taxon>Sphingobacteriaceae</taxon>
        <taxon>Sphingobacterium</taxon>
    </lineage>
</organism>
<gene>
    <name evidence="4" type="ORF">DI53_2260</name>
</gene>
<dbReference type="PANTHER" id="PTHR43877">
    <property type="entry name" value="AMINOALKYLPHOSPHONATE N-ACETYLTRANSFERASE-RELATED-RELATED"/>
    <property type="match status" value="1"/>
</dbReference>
<dbReference type="InterPro" id="IPR016181">
    <property type="entry name" value="Acyl_CoA_acyltransferase"/>
</dbReference>
<keyword evidence="2" id="KW-0012">Acyltransferase</keyword>
<dbReference type="PANTHER" id="PTHR43877:SF2">
    <property type="entry name" value="AMINOALKYLPHOSPHONATE N-ACETYLTRANSFERASE-RELATED"/>
    <property type="match status" value="1"/>
</dbReference>
<dbReference type="Pfam" id="PF00583">
    <property type="entry name" value="Acetyltransf_1"/>
    <property type="match status" value="1"/>
</dbReference>
<feature type="domain" description="N-acetyltransferase" evidence="3">
    <location>
        <begin position="1"/>
        <end position="149"/>
    </location>
</feature>
<evidence type="ECO:0000313" key="4">
    <source>
        <dbReference type="EMBL" id="KGE14066.1"/>
    </source>
</evidence>
<dbReference type="Gene3D" id="3.40.630.30">
    <property type="match status" value="1"/>
</dbReference>
<evidence type="ECO:0000256" key="2">
    <source>
        <dbReference type="ARBA" id="ARBA00023315"/>
    </source>
</evidence>
<dbReference type="AlphaFoldDB" id="A0A0B8T0S4"/>
<reference evidence="5" key="1">
    <citation type="submission" date="2014-04" db="EMBL/GenBank/DDBJ databases">
        <title>Whole-Genome optical mapping and complete genome sequence of Sphingobacterium deserti sp. nov., a new spaces isolated from desert in the west of China.</title>
        <authorList>
            <person name="Teng C."/>
            <person name="Zhou Z."/>
            <person name="Li X."/>
            <person name="Chen M."/>
            <person name="Lin M."/>
            <person name="Wang L."/>
            <person name="Su S."/>
            <person name="Zhang C."/>
            <person name="Zhang W."/>
        </authorList>
    </citation>
    <scope>NUCLEOTIDE SEQUENCE [LARGE SCALE GENOMIC DNA]</scope>
    <source>
        <strain evidence="5">ACCC05744</strain>
    </source>
</reference>
<dbReference type="OrthoDB" id="9792929at2"/>
<proteinExistence type="predicted"/>
<dbReference type="PROSITE" id="PS51186">
    <property type="entry name" value="GNAT"/>
    <property type="match status" value="1"/>
</dbReference>
<dbReference type="Proteomes" id="UP000031802">
    <property type="component" value="Unassembled WGS sequence"/>
</dbReference>
<evidence type="ECO:0000259" key="3">
    <source>
        <dbReference type="PROSITE" id="PS51186"/>
    </source>
</evidence>
<dbReference type="STRING" id="1229276.DI53_2260"/>
<protein>
    <submittedName>
        <fullName evidence="4">Acetyltransferase, GNaT family</fullName>
    </submittedName>
</protein>
<dbReference type="SUPFAM" id="SSF55729">
    <property type="entry name" value="Acyl-CoA N-acyltransferases (Nat)"/>
    <property type="match status" value="1"/>
</dbReference>
<dbReference type="InterPro" id="IPR000182">
    <property type="entry name" value="GNAT_dom"/>
</dbReference>
<dbReference type="PATRIC" id="fig|1229276.3.peg.2322"/>
<keyword evidence="1 4" id="KW-0808">Transferase</keyword>